<feature type="domain" description="B3/B4 tRNA-binding" evidence="1">
    <location>
        <begin position="77"/>
        <end position="172"/>
    </location>
</feature>
<feature type="non-terminal residue" evidence="2">
    <location>
        <position position="185"/>
    </location>
</feature>
<accession>A0A382DTG9</accession>
<dbReference type="InterPro" id="IPR005146">
    <property type="entry name" value="B3/B4_tRNA-bd"/>
</dbReference>
<dbReference type="Pfam" id="PF03483">
    <property type="entry name" value="B3_4"/>
    <property type="match status" value="1"/>
</dbReference>
<reference evidence="2" key="1">
    <citation type="submission" date="2018-05" db="EMBL/GenBank/DDBJ databases">
        <authorList>
            <person name="Lanie J.A."/>
            <person name="Ng W.-L."/>
            <person name="Kazmierczak K.M."/>
            <person name="Andrzejewski T.M."/>
            <person name="Davidsen T.M."/>
            <person name="Wayne K.J."/>
            <person name="Tettelin H."/>
            <person name="Glass J.I."/>
            <person name="Rusch D."/>
            <person name="Podicherti R."/>
            <person name="Tsui H.-C.T."/>
            <person name="Winkler M.E."/>
        </authorList>
    </citation>
    <scope>NUCLEOTIDE SEQUENCE</scope>
</reference>
<dbReference type="SUPFAM" id="SSF56037">
    <property type="entry name" value="PheT/TilS domain"/>
    <property type="match status" value="1"/>
</dbReference>
<dbReference type="AlphaFoldDB" id="A0A382DTG9"/>
<dbReference type="EMBL" id="UINC01040740">
    <property type="protein sequence ID" value="SVB41041.1"/>
    <property type="molecule type" value="Genomic_DNA"/>
</dbReference>
<organism evidence="2">
    <name type="scientific">marine metagenome</name>
    <dbReference type="NCBI Taxonomy" id="408172"/>
    <lineage>
        <taxon>unclassified sequences</taxon>
        <taxon>metagenomes</taxon>
        <taxon>ecological metagenomes</taxon>
    </lineage>
</organism>
<dbReference type="GO" id="GO:0004826">
    <property type="term" value="F:phenylalanine-tRNA ligase activity"/>
    <property type="evidence" value="ECO:0007669"/>
    <property type="project" value="InterPro"/>
</dbReference>
<gene>
    <name evidence="2" type="ORF">METZ01_LOCUS193895</name>
</gene>
<dbReference type="InterPro" id="IPR020825">
    <property type="entry name" value="Phe-tRNA_synthase-like_B3/B4"/>
</dbReference>
<protein>
    <recommendedName>
        <fullName evidence="1">B3/B4 tRNA-binding domain-containing protein</fullName>
    </recommendedName>
</protein>
<evidence type="ECO:0000259" key="1">
    <source>
        <dbReference type="Pfam" id="PF03483"/>
    </source>
</evidence>
<sequence>MANIENIINLEITREWKDAFPGASVGVLVIRNTLNPKNNPDLDNKMKEIEDEIRNNFSESGREGIRTLPTIRSYSEYYKKFKKTYHVMLQLESVALKNRNLPRISALVSAMFAAELKNQLLTAGHDISKLQRPVVLNIAKGNESFTGMNGKVQNLNPDDMFISDNVGVISSIIYGPDNRTPITSN</sequence>
<dbReference type="GO" id="GO:0003723">
    <property type="term" value="F:RNA binding"/>
    <property type="evidence" value="ECO:0007669"/>
    <property type="project" value="InterPro"/>
</dbReference>
<evidence type="ECO:0000313" key="2">
    <source>
        <dbReference type="EMBL" id="SVB41041.1"/>
    </source>
</evidence>
<proteinExistence type="predicted"/>
<name>A0A382DTG9_9ZZZZ</name>
<dbReference type="Gene3D" id="3.50.40.10">
    <property type="entry name" value="Phenylalanyl-trna Synthetase, Chain B, domain 3"/>
    <property type="match status" value="1"/>
</dbReference>